<name>A0A0C1JXD1_9BACT</name>
<evidence type="ECO:0000313" key="2">
    <source>
        <dbReference type="Proteomes" id="UP000031465"/>
    </source>
</evidence>
<accession>A0A0C1JXD1</accession>
<dbReference type="EMBL" id="JSAN01000069">
    <property type="protein sequence ID" value="KIC71902.1"/>
    <property type="molecule type" value="Genomic_DNA"/>
</dbReference>
<evidence type="ECO:0000313" key="1">
    <source>
        <dbReference type="EMBL" id="KIC71902.1"/>
    </source>
</evidence>
<proteinExistence type="predicted"/>
<organism evidence="1 2">
    <name type="scientific">Candidatus Protochlamydia amoebophila</name>
    <dbReference type="NCBI Taxonomy" id="362787"/>
    <lineage>
        <taxon>Bacteria</taxon>
        <taxon>Pseudomonadati</taxon>
        <taxon>Chlamydiota</taxon>
        <taxon>Chlamydiia</taxon>
        <taxon>Parachlamydiales</taxon>
        <taxon>Parachlamydiaceae</taxon>
        <taxon>Candidatus Protochlamydia</taxon>
    </lineage>
</organism>
<dbReference type="Proteomes" id="UP000031465">
    <property type="component" value="Unassembled WGS sequence"/>
</dbReference>
<gene>
    <name evidence="1" type="ORF">DB44_CW00750</name>
</gene>
<dbReference type="AlphaFoldDB" id="A0A0C1JXD1"/>
<sequence length="62" mass="7428">MHLDTNYWIEFAFFSLKFNIFVGILQGSVVGNSNFYFPKFQNIDFQGEKFKLSDTKIDRLYF</sequence>
<comment type="caution">
    <text evidence="1">The sequence shown here is derived from an EMBL/GenBank/DDBJ whole genome shotgun (WGS) entry which is preliminary data.</text>
</comment>
<protein>
    <submittedName>
        <fullName evidence="1">Uncharacterized protein</fullName>
    </submittedName>
</protein>
<reference evidence="1 2" key="1">
    <citation type="journal article" date="2014" name="Mol. Biol. Evol.">
        <title>Massive expansion of Ubiquitination-related gene families within the Chlamydiae.</title>
        <authorList>
            <person name="Domman D."/>
            <person name="Collingro A."/>
            <person name="Lagkouvardos I."/>
            <person name="Gehre L."/>
            <person name="Weinmaier T."/>
            <person name="Rattei T."/>
            <person name="Subtil A."/>
            <person name="Horn M."/>
        </authorList>
    </citation>
    <scope>NUCLEOTIDE SEQUENCE [LARGE SCALE GENOMIC DNA]</scope>
    <source>
        <strain evidence="1 2">EI2</strain>
    </source>
</reference>